<gene>
    <name evidence="2" type="ORF">CXK93_00480</name>
</gene>
<accession>A0ABX4VZG6</accession>
<proteinExistence type="predicted"/>
<reference evidence="2 3" key="1">
    <citation type="submission" date="2018-01" db="EMBL/GenBank/DDBJ databases">
        <title>Denitrification phenotypes of diverse strains of Pseudomonas stutzeri.</title>
        <authorList>
            <person name="Milligan D.A."/>
            <person name="Bergaust L."/>
            <person name="Bakken L.R."/>
            <person name="Frostegard A."/>
        </authorList>
    </citation>
    <scope>NUCLEOTIDE SEQUENCE [LARGE SCALE GENOMIC DNA]</scope>
    <source>
        <strain evidence="2 3">ST27MN3</strain>
    </source>
</reference>
<comment type="caution">
    <text evidence="2">The sequence shown here is derived from an EMBL/GenBank/DDBJ whole genome shotgun (WGS) entry which is preliminary data.</text>
</comment>
<evidence type="ECO:0000259" key="1">
    <source>
        <dbReference type="PROSITE" id="PS50943"/>
    </source>
</evidence>
<protein>
    <recommendedName>
        <fullName evidence="1">HTH cro/C1-type domain-containing protein</fullName>
    </recommendedName>
</protein>
<dbReference type="EMBL" id="POUI01000001">
    <property type="protein sequence ID" value="PNF85313.1"/>
    <property type="molecule type" value="Genomic_DNA"/>
</dbReference>
<dbReference type="RefSeq" id="WP_102856618.1">
    <property type="nucleotide sequence ID" value="NZ_JAMOHT010000029.1"/>
</dbReference>
<evidence type="ECO:0000313" key="2">
    <source>
        <dbReference type="EMBL" id="PNF85313.1"/>
    </source>
</evidence>
<feature type="domain" description="HTH cro/C1-type" evidence="1">
    <location>
        <begin position="44"/>
        <end position="75"/>
    </location>
</feature>
<dbReference type="InterPro" id="IPR001387">
    <property type="entry name" value="Cro/C1-type_HTH"/>
</dbReference>
<dbReference type="InterPro" id="IPR010982">
    <property type="entry name" value="Lambda_DNA-bd_dom_sf"/>
</dbReference>
<name>A0ABX4VZG6_9GAMM</name>
<dbReference type="SUPFAM" id="SSF47413">
    <property type="entry name" value="lambda repressor-like DNA-binding domains"/>
    <property type="match status" value="1"/>
</dbReference>
<organism evidence="2 3">
    <name type="scientific">Stutzerimonas decontaminans</name>
    <dbReference type="NCBI Taxonomy" id="3022791"/>
    <lineage>
        <taxon>Bacteria</taxon>
        <taxon>Pseudomonadati</taxon>
        <taxon>Pseudomonadota</taxon>
        <taxon>Gammaproteobacteria</taxon>
        <taxon>Pseudomonadales</taxon>
        <taxon>Pseudomonadaceae</taxon>
        <taxon>Stutzerimonas</taxon>
    </lineage>
</organism>
<sequence length="219" mass="24016">MTVATQNNKAPLAKTIGKRLRIARSCAGMPANIAAQRLGYTNATQVSLAEKGERTPPLHVLVEYAKLYVVPLDFLCGLIDDPIVDATETNQGVIANAVSDAIKEQFEKLVRSISEQASVTIAGYNQDRRDLQATCNIALQAKAALERVRELNPEFDDDWRGTARLVKHLDGLEQVGNQAAQRLYHENRMRELSVRSISSGEMAKAAKKALVRCSVIANC</sequence>
<evidence type="ECO:0000313" key="3">
    <source>
        <dbReference type="Proteomes" id="UP000236021"/>
    </source>
</evidence>
<keyword evidence="3" id="KW-1185">Reference proteome</keyword>
<dbReference type="Gene3D" id="1.10.260.40">
    <property type="entry name" value="lambda repressor-like DNA-binding domains"/>
    <property type="match status" value="1"/>
</dbReference>
<dbReference type="PROSITE" id="PS50943">
    <property type="entry name" value="HTH_CROC1"/>
    <property type="match status" value="1"/>
</dbReference>
<dbReference type="Proteomes" id="UP000236021">
    <property type="component" value="Unassembled WGS sequence"/>
</dbReference>